<comment type="caution">
    <text evidence="2">The sequence shown here is derived from an EMBL/GenBank/DDBJ whole genome shotgun (WGS) entry which is preliminary data.</text>
</comment>
<feature type="transmembrane region" description="Helical" evidence="1">
    <location>
        <begin position="130"/>
        <end position="150"/>
    </location>
</feature>
<sequence length="262" mass="29978">MSSPVNDTIISDPPFPQPEPYGAKTIFMIGSTIYCMALENSVRGLIDLFFAVRARKQWNINLKIIFTSNILLMTKFALDWAQVFVTPSPDFAYDAMKWGTLYNVSVSASMLSIDCFLLYKTWVVCSKTRFFKVIAIIVWLLRLFWAVTNISKAFVICYEGFGCGYNEHRLLRIGNVIGDAIIDITCTLYIVLSCQVHLKSDIKYLAVVIMTENLLRTFFLFIFNCVTVWTFLAYDELDPVVKLVTTYLYAYVTAVALNSEFY</sequence>
<dbReference type="OrthoDB" id="2114138at2759"/>
<dbReference type="AlphaFoldDB" id="A0A1Y2C9G9"/>
<feature type="transmembrane region" description="Helical" evidence="1">
    <location>
        <begin position="170"/>
        <end position="192"/>
    </location>
</feature>
<feature type="transmembrane region" description="Helical" evidence="1">
    <location>
        <begin position="98"/>
        <end position="118"/>
    </location>
</feature>
<keyword evidence="1" id="KW-0472">Membrane</keyword>
<proteinExistence type="predicted"/>
<dbReference type="EMBL" id="MCGO01000024">
    <property type="protein sequence ID" value="ORY43683.1"/>
    <property type="molecule type" value="Genomic_DNA"/>
</dbReference>
<evidence type="ECO:0000313" key="3">
    <source>
        <dbReference type="Proteomes" id="UP000193642"/>
    </source>
</evidence>
<accession>A0A1Y2C9G9</accession>
<feature type="transmembrane region" description="Helical" evidence="1">
    <location>
        <begin position="213"/>
        <end position="234"/>
    </location>
</feature>
<evidence type="ECO:0000313" key="2">
    <source>
        <dbReference type="EMBL" id="ORY43683.1"/>
    </source>
</evidence>
<evidence type="ECO:0000256" key="1">
    <source>
        <dbReference type="SAM" id="Phobius"/>
    </source>
</evidence>
<protein>
    <submittedName>
        <fullName evidence="2">Uncharacterized protein</fullName>
    </submittedName>
</protein>
<gene>
    <name evidence="2" type="ORF">BCR33DRAFT_717353</name>
</gene>
<feature type="transmembrane region" description="Helical" evidence="1">
    <location>
        <begin position="60"/>
        <end position="78"/>
    </location>
</feature>
<organism evidence="2 3">
    <name type="scientific">Rhizoclosmatium globosum</name>
    <dbReference type="NCBI Taxonomy" id="329046"/>
    <lineage>
        <taxon>Eukaryota</taxon>
        <taxon>Fungi</taxon>
        <taxon>Fungi incertae sedis</taxon>
        <taxon>Chytridiomycota</taxon>
        <taxon>Chytridiomycota incertae sedis</taxon>
        <taxon>Chytridiomycetes</taxon>
        <taxon>Chytridiales</taxon>
        <taxon>Chytriomycetaceae</taxon>
        <taxon>Rhizoclosmatium</taxon>
    </lineage>
</organism>
<feature type="non-terminal residue" evidence="2">
    <location>
        <position position="262"/>
    </location>
</feature>
<dbReference type="Proteomes" id="UP000193642">
    <property type="component" value="Unassembled WGS sequence"/>
</dbReference>
<reference evidence="2 3" key="1">
    <citation type="submission" date="2016-07" db="EMBL/GenBank/DDBJ databases">
        <title>Pervasive Adenine N6-methylation of Active Genes in Fungi.</title>
        <authorList>
            <consortium name="DOE Joint Genome Institute"/>
            <person name="Mondo S.J."/>
            <person name="Dannebaum R.O."/>
            <person name="Kuo R.C."/>
            <person name="Labutti K."/>
            <person name="Haridas S."/>
            <person name="Kuo A."/>
            <person name="Salamov A."/>
            <person name="Ahrendt S.R."/>
            <person name="Lipzen A."/>
            <person name="Sullivan W."/>
            <person name="Andreopoulos W.B."/>
            <person name="Clum A."/>
            <person name="Lindquist E."/>
            <person name="Daum C."/>
            <person name="Ramamoorthy G.K."/>
            <person name="Gryganskyi A."/>
            <person name="Culley D."/>
            <person name="Magnuson J.K."/>
            <person name="James T.Y."/>
            <person name="O'Malley M.A."/>
            <person name="Stajich J.E."/>
            <person name="Spatafora J.W."/>
            <person name="Visel A."/>
            <person name="Grigoriev I.V."/>
        </authorList>
    </citation>
    <scope>NUCLEOTIDE SEQUENCE [LARGE SCALE GENOMIC DNA]</scope>
    <source>
        <strain evidence="2 3">JEL800</strain>
    </source>
</reference>
<name>A0A1Y2C9G9_9FUNG</name>
<keyword evidence="3" id="KW-1185">Reference proteome</keyword>
<keyword evidence="1" id="KW-0812">Transmembrane</keyword>
<feature type="transmembrane region" description="Helical" evidence="1">
    <location>
        <begin position="21"/>
        <end position="39"/>
    </location>
</feature>
<feature type="transmembrane region" description="Helical" evidence="1">
    <location>
        <begin position="240"/>
        <end position="257"/>
    </location>
</feature>
<keyword evidence="1" id="KW-1133">Transmembrane helix</keyword>